<accession>A0A1L4FSK6</accession>
<sequence>MKNKSIFKNISKKIYIPCFAVLGVGVVLVSTVAYKLTHKYKPNFYNYKSYISQNNMKEISKTIDYKQFFEINDFTNAIVNNRTIGGIGSDFQVTSLIKKGYLKPLDFEKIFKLDYKINSKEELKQTLKSVYSPVVWKHLESYDHMLETNWRGEDLRDSNGEKVHLWEYFLPYYVQDATIVWNPTKIQNSFDSISDEELDTNLAGIDQFSGLSDPHSIFNILNTLKNKGVTNFSFTDALRDNLLYGSSFISTGEIDANKKPIITDEYFEGTVLGERDNQNESERYNLNWYYKNLIKDFSNLILDSTGYKVTNSNNINFTADGLELLTKIISPGNGEKQYQAGLLYNGDALDAYYSEDNFEDVPEGTIKYLKPSKNVLLVDGVIMMKDLSKNTEEIFANTVSNIFYKNSGKIPNIMKKNGWNFNDSEAKRIEYQKAAIREYGAQVHLDFLENEINNSKFQDYDPELKESFLKQMKQDYSMIYSYENPFALSVLENDKYYQFAKSVFAIEEKNDLARYLSFIRISDNFESEELASKYSNLENFDFINYTPTNNFEYELIYNNYFVDTETYEVNTDAQTIYKIDFEKDQTNEYYEHKSIQPISDDLLSKVSNYYYNSTKS</sequence>
<proteinExistence type="predicted"/>
<dbReference type="OrthoDB" id="403918at2"/>
<dbReference type="RefSeq" id="WP_073372572.1">
    <property type="nucleotide sequence ID" value="NZ_CP017813.1"/>
</dbReference>
<reference evidence="2" key="1">
    <citation type="submission" date="2016-10" db="EMBL/GenBank/DDBJ databases">
        <authorList>
            <person name="Beylefeld A."/>
            <person name="Abolnik C."/>
        </authorList>
    </citation>
    <scope>NUCLEOTIDE SEQUENCE [LARGE SCALE GENOMIC DNA]</scope>
    <source>
        <strain evidence="2">B359_6</strain>
    </source>
</reference>
<dbReference type="STRING" id="48003.BLA55_02790"/>
<protein>
    <submittedName>
        <fullName evidence="1">Uncharacterized protein</fullName>
    </submittedName>
</protein>
<name>A0A1L4FSK6_9BACT</name>
<dbReference type="EMBL" id="CP017813">
    <property type="protein sequence ID" value="APJ38569.1"/>
    <property type="molecule type" value="Genomic_DNA"/>
</dbReference>
<organism evidence="1 2">
    <name type="scientific">Mycoplasmopsis pullorum</name>
    <dbReference type="NCBI Taxonomy" id="48003"/>
    <lineage>
        <taxon>Bacteria</taxon>
        <taxon>Bacillati</taxon>
        <taxon>Mycoplasmatota</taxon>
        <taxon>Mycoplasmoidales</taxon>
        <taxon>Metamycoplasmataceae</taxon>
        <taxon>Mycoplasmopsis</taxon>
    </lineage>
</organism>
<dbReference type="KEGG" id="mpul:BLA55_02790"/>
<dbReference type="Proteomes" id="UP000184322">
    <property type="component" value="Chromosome"/>
</dbReference>
<evidence type="ECO:0000313" key="2">
    <source>
        <dbReference type="Proteomes" id="UP000184322"/>
    </source>
</evidence>
<dbReference type="AlphaFoldDB" id="A0A1L4FSK6"/>
<keyword evidence="2" id="KW-1185">Reference proteome</keyword>
<evidence type="ECO:0000313" key="1">
    <source>
        <dbReference type="EMBL" id="APJ38569.1"/>
    </source>
</evidence>
<gene>
    <name evidence="1" type="ORF">BLA55_02790</name>
</gene>